<gene>
    <name evidence="15" type="ORF">DNTS_021569</name>
</gene>
<evidence type="ECO:0000256" key="6">
    <source>
        <dbReference type="ARBA" id="ARBA00022989"/>
    </source>
</evidence>
<dbReference type="PRINTS" id="PR01307">
    <property type="entry name" value="P2XRECEPTOR"/>
</dbReference>
<keyword evidence="3" id="KW-0813">Transport</keyword>
<keyword evidence="7" id="KW-0406">Ion transport</keyword>
<proteinExistence type="inferred from homology"/>
<keyword evidence="12" id="KW-0407">Ion channel</keyword>
<keyword evidence="8 14" id="KW-0472">Membrane</keyword>
<evidence type="ECO:0000256" key="10">
    <source>
        <dbReference type="ARBA" id="ARBA00023180"/>
    </source>
</evidence>
<evidence type="ECO:0000256" key="11">
    <source>
        <dbReference type="ARBA" id="ARBA00023286"/>
    </source>
</evidence>
<dbReference type="PANTHER" id="PTHR10125:SF12">
    <property type="entry name" value="P2X PURINOCEPTOR 5"/>
    <property type="match status" value="1"/>
</dbReference>
<dbReference type="InterPro" id="IPR059116">
    <property type="entry name" value="P2X_receptor"/>
</dbReference>
<comment type="subcellular location">
    <subcellularLocation>
        <location evidence="1">Cell membrane</location>
        <topology evidence="1">Multi-pass membrane protein</topology>
    </subcellularLocation>
</comment>
<keyword evidence="16" id="KW-1185">Reference proteome</keyword>
<keyword evidence="11" id="KW-1071">Ligand-gated ion channel</keyword>
<keyword evidence="9" id="KW-1015">Disulfide bond</keyword>
<dbReference type="Gene3D" id="2.60.490.10">
    <property type="entry name" value="atp-gated p2x4 ion channel domain"/>
    <property type="match status" value="1"/>
</dbReference>
<dbReference type="GO" id="GO:0098794">
    <property type="term" value="C:postsynapse"/>
    <property type="evidence" value="ECO:0007669"/>
    <property type="project" value="GOC"/>
</dbReference>
<dbReference type="InterPro" id="IPR001429">
    <property type="entry name" value="P2X_purnocptor"/>
</dbReference>
<evidence type="ECO:0000256" key="4">
    <source>
        <dbReference type="ARBA" id="ARBA00022475"/>
    </source>
</evidence>
<dbReference type="GO" id="GO:0005886">
    <property type="term" value="C:plasma membrane"/>
    <property type="evidence" value="ECO:0007669"/>
    <property type="project" value="UniProtKB-SubCell"/>
</dbReference>
<dbReference type="GO" id="GO:0004931">
    <property type="term" value="F:extracellularly ATP-gated monoatomic cation channel activity"/>
    <property type="evidence" value="ECO:0007669"/>
    <property type="project" value="InterPro"/>
</dbReference>
<sequence>MQEATEMAPWRSPSLLGLFNYTTVKYVATRNKKVGFLYRVFQLTVMGYLIGWVFVTKKGYQAIDDTIESSVVTKVKGVAQVNTSDTDLWGPEDYLIPFYGGKVLFIITNFIETPKQTLRACPESPSIPFGIKTGICIQREQNETGTCEIYGWCPTEKTQRPESTNVVQHAENFTVYIRNFVRFSQFNFSTSNIEKDSDPTYLKSCLHDAVHHPYCPIFRLGDIVSKAGYSFQKMAKQGGSIGILIEWSCDLDTDASNCHPNYSFMFLGSNQPVTAGYNFRISINALPRFARYSGNGPGKTKRTHFKVFGIHLEIMVFGT</sequence>
<evidence type="ECO:0000256" key="8">
    <source>
        <dbReference type="ARBA" id="ARBA00023136"/>
    </source>
</evidence>
<dbReference type="InterPro" id="IPR027309">
    <property type="entry name" value="P2X_extracellular_dom_sf"/>
</dbReference>
<dbReference type="PROSITE" id="PS01212">
    <property type="entry name" value="P2X_RECEPTOR"/>
    <property type="match status" value="1"/>
</dbReference>
<keyword evidence="4" id="KW-1003">Cell membrane</keyword>
<keyword evidence="6 14" id="KW-1133">Transmembrane helix</keyword>
<dbReference type="STRING" id="623744.A0A553QXH3"/>
<evidence type="ECO:0000256" key="12">
    <source>
        <dbReference type="ARBA" id="ARBA00023303"/>
    </source>
</evidence>
<feature type="non-terminal residue" evidence="15">
    <location>
        <position position="319"/>
    </location>
</feature>
<comment type="similarity">
    <text evidence="2">Belongs to the P2X receptor family.</text>
</comment>
<keyword evidence="5 14" id="KW-0812">Transmembrane</keyword>
<dbReference type="Gene3D" id="1.10.287.940">
    <property type="entry name" value="atp-gated p2x4 ion channel"/>
    <property type="match status" value="1"/>
</dbReference>
<dbReference type="GO" id="GO:0070588">
    <property type="term" value="P:calcium ion transmembrane transport"/>
    <property type="evidence" value="ECO:0007669"/>
    <property type="project" value="TreeGrafter"/>
</dbReference>
<evidence type="ECO:0000256" key="9">
    <source>
        <dbReference type="ARBA" id="ARBA00023157"/>
    </source>
</evidence>
<accession>A0A553QXH3</accession>
<dbReference type="InterPro" id="IPR053792">
    <property type="entry name" value="P2X_RECEPTOR_CS"/>
</dbReference>
<organism evidence="15 16">
    <name type="scientific">Danionella cerebrum</name>
    <dbReference type="NCBI Taxonomy" id="2873325"/>
    <lineage>
        <taxon>Eukaryota</taxon>
        <taxon>Metazoa</taxon>
        <taxon>Chordata</taxon>
        <taxon>Craniata</taxon>
        <taxon>Vertebrata</taxon>
        <taxon>Euteleostomi</taxon>
        <taxon>Actinopterygii</taxon>
        <taxon>Neopterygii</taxon>
        <taxon>Teleostei</taxon>
        <taxon>Ostariophysi</taxon>
        <taxon>Cypriniformes</taxon>
        <taxon>Danionidae</taxon>
        <taxon>Danioninae</taxon>
        <taxon>Danionella</taxon>
    </lineage>
</organism>
<feature type="transmembrane region" description="Helical" evidence="14">
    <location>
        <begin position="36"/>
        <end position="55"/>
    </location>
</feature>
<evidence type="ECO:0000313" key="16">
    <source>
        <dbReference type="Proteomes" id="UP000316079"/>
    </source>
</evidence>
<evidence type="ECO:0000256" key="14">
    <source>
        <dbReference type="SAM" id="Phobius"/>
    </source>
</evidence>
<dbReference type="AlphaFoldDB" id="A0A553QXH3"/>
<dbReference type="GO" id="GO:0001614">
    <property type="term" value="F:purinergic nucleotide receptor activity"/>
    <property type="evidence" value="ECO:0007669"/>
    <property type="project" value="InterPro"/>
</dbReference>
<dbReference type="EMBL" id="SRMA01025430">
    <property type="protein sequence ID" value="TRY94664.1"/>
    <property type="molecule type" value="Genomic_DNA"/>
</dbReference>
<evidence type="ECO:0000256" key="1">
    <source>
        <dbReference type="ARBA" id="ARBA00004651"/>
    </source>
</evidence>
<keyword evidence="10" id="KW-0325">Glycoprotein</keyword>
<dbReference type="Pfam" id="PF00864">
    <property type="entry name" value="P2X_receptor"/>
    <property type="match status" value="1"/>
</dbReference>
<protein>
    <submittedName>
        <fullName evidence="15">Uncharacterized protein</fullName>
    </submittedName>
</protein>
<dbReference type="GO" id="GO:0033198">
    <property type="term" value="P:response to ATP"/>
    <property type="evidence" value="ECO:0007669"/>
    <property type="project" value="InterPro"/>
</dbReference>
<dbReference type="Proteomes" id="UP000316079">
    <property type="component" value="Unassembled WGS sequence"/>
</dbReference>
<evidence type="ECO:0000256" key="2">
    <source>
        <dbReference type="ARBA" id="ARBA00009848"/>
    </source>
</evidence>
<reference evidence="15 16" key="1">
    <citation type="journal article" date="2019" name="Sci. Data">
        <title>Hybrid genome assembly and annotation of Danionella translucida.</title>
        <authorList>
            <person name="Kadobianskyi M."/>
            <person name="Schulze L."/>
            <person name="Schuelke M."/>
            <person name="Judkewitz B."/>
        </authorList>
    </citation>
    <scope>NUCLEOTIDE SEQUENCE [LARGE SCALE GENOMIC DNA]</scope>
    <source>
        <strain evidence="15 16">Bolton</strain>
    </source>
</reference>
<evidence type="ECO:0000256" key="13">
    <source>
        <dbReference type="ARBA" id="ARBA00036634"/>
    </source>
</evidence>
<comment type="catalytic activity">
    <reaction evidence="13">
        <text>Ca(2+)(in) = Ca(2+)(out)</text>
        <dbReference type="Rhea" id="RHEA:29671"/>
        <dbReference type="ChEBI" id="CHEBI:29108"/>
    </reaction>
</comment>
<evidence type="ECO:0000256" key="3">
    <source>
        <dbReference type="ARBA" id="ARBA00022448"/>
    </source>
</evidence>
<evidence type="ECO:0000256" key="7">
    <source>
        <dbReference type="ARBA" id="ARBA00023065"/>
    </source>
</evidence>
<dbReference type="OrthoDB" id="494673at2759"/>
<dbReference type="PANTHER" id="PTHR10125">
    <property type="entry name" value="P2X PURINOCEPTOR"/>
    <property type="match status" value="1"/>
</dbReference>
<name>A0A553QXH3_9TELE</name>
<evidence type="ECO:0000256" key="5">
    <source>
        <dbReference type="ARBA" id="ARBA00022692"/>
    </source>
</evidence>
<comment type="caution">
    <text evidence="15">The sequence shown here is derived from an EMBL/GenBank/DDBJ whole genome shotgun (WGS) entry which is preliminary data.</text>
</comment>
<evidence type="ECO:0000313" key="15">
    <source>
        <dbReference type="EMBL" id="TRY94664.1"/>
    </source>
</evidence>